<dbReference type="VEuPathDB" id="ToxoDB:BESB_012300"/>
<dbReference type="EMBL" id="NWUJ01000010">
    <property type="protein sequence ID" value="PFH32618.1"/>
    <property type="molecule type" value="Genomic_DNA"/>
</dbReference>
<proteinExistence type="predicted"/>
<accession>A0A2A9M293</accession>
<dbReference type="RefSeq" id="XP_029216627.1">
    <property type="nucleotide sequence ID" value="XM_029359960.1"/>
</dbReference>
<evidence type="ECO:0000256" key="1">
    <source>
        <dbReference type="SAM" id="MobiDB-lite"/>
    </source>
</evidence>
<organism evidence="2 3">
    <name type="scientific">Besnoitia besnoiti</name>
    <name type="common">Apicomplexan protozoan</name>
    <dbReference type="NCBI Taxonomy" id="94643"/>
    <lineage>
        <taxon>Eukaryota</taxon>
        <taxon>Sar</taxon>
        <taxon>Alveolata</taxon>
        <taxon>Apicomplexa</taxon>
        <taxon>Conoidasida</taxon>
        <taxon>Coccidia</taxon>
        <taxon>Eucoccidiorida</taxon>
        <taxon>Eimeriorina</taxon>
        <taxon>Sarcocystidae</taxon>
        <taxon>Besnoitia</taxon>
    </lineage>
</organism>
<dbReference type="Proteomes" id="UP000224006">
    <property type="component" value="Chromosome IX"/>
</dbReference>
<evidence type="ECO:0000313" key="2">
    <source>
        <dbReference type="EMBL" id="PFH32618.1"/>
    </source>
</evidence>
<dbReference type="GeneID" id="40306292"/>
<feature type="region of interest" description="Disordered" evidence="1">
    <location>
        <begin position="268"/>
        <end position="333"/>
    </location>
</feature>
<sequence>MTSGSLRLAAVSFLQQNLLLPLVLTMAFGSLELSLGSSNTTLLADHARAHELPELSRLALTSVEDTAYYAPGNKVQPALTPDQRRLSARPLLLQQQSVGISGAQHLRLTWEKPVGTSERNHTDSTDFKKIGSASLAFADTGDAADRGDVARSTDNGREVKVSQAATRTSFPMVEGPLQRKLYLRPPQLPSDISATEMSTFLARLKGSPLLFYGPFDDPNDPTVLTAAALEASTYWSNSIENLRTILDVLYTGWEQVVLLPFSVRAKRSSTLKGPSNTGPVAPTPGTPQPNPAPSPGNPQLGPSPAGVSGASPLMMLPSERLRAMQATPIHTRD</sequence>
<comment type="caution">
    <text evidence="2">The sequence shown here is derived from an EMBL/GenBank/DDBJ whole genome shotgun (WGS) entry which is preliminary data.</text>
</comment>
<evidence type="ECO:0000313" key="3">
    <source>
        <dbReference type="Proteomes" id="UP000224006"/>
    </source>
</evidence>
<gene>
    <name evidence="2" type="ORF">BESB_012300</name>
</gene>
<dbReference type="KEGG" id="bbes:BESB_012300"/>
<protein>
    <submittedName>
        <fullName evidence="2">Uncharacterized protein</fullName>
    </submittedName>
</protein>
<reference evidence="2 3" key="1">
    <citation type="submission" date="2017-09" db="EMBL/GenBank/DDBJ databases">
        <title>Genome sequencing of Besnoitia besnoiti strain Bb-Ger1.</title>
        <authorList>
            <person name="Schares G."/>
            <person name="Venepally P."/>
            <person name="Lorenzi H.A."/>
        </authorList>
    </citation>
    <scope>NUCLEOTIDE SEQUENCE [LARGE SCALE GENOMIC DNA]</scope>
    <source>
        <strain evidence="2 3">Bb-Ger1</strain>
    </source>
</reference>
<dbReference type="OrthoDB" id="10318793at2759"/>
<keyword evidence="3" id="KW-1185">Reference proteome</keyword>
<feature type="compositionally biased region" description="Pro residues" evidence="1">
    <location>
        <begin position="281"/>
        <end position="296"/>
    </location>
</feature>
<name>A0A2A9M293_BESBE</name>
<dbReference type="AlphaFoldDB" id="A0A2A9M293"/>